<evidence type="ECO:0000313" key="3">
    <source>
        <dbReference type="Proteomes" id="UP000735302"/>
    </source>
</evidence>
<feature type="region of interest" description="Disordered" evidence="1">
    <location>
        <begin position="64"/>
        <end position="278"/>
    </location>
</feature>
<dbReference type="EMBL" id="BLXT01007044">
    <property type="protein sequence ID" value="GFO36170.1"/>
    <property type="molecule type" value="Genomic_DNA"/>
</dbReference>
<protein>
    <submittedName>
        <fullName evidence="2">Late embryogenesis abundant protein ecp63</fullName>
    </submittedName>
</protein>
<name>A0AAV4CWK3_9GAST</name>
<reference evidence="2 3" key="1">
    <citation type="journal article" date="2021" name="Elife">
        <title>Chloroplast acquisition without the gene transfer in kleptoplastic sea slugs, Plakobranchus ocellatus.</title>
        <authorList>
            <person name="Maeda T."/>
            <person name="Takahashi S."/>
            <person name="Yoshida T."/>
            <person name="Shimamura S."/>
            <person name="Takaki Y."/>
            <person name="Nagai Y."/>
            <person name="Toyoda A."/>
            <person name="Suzuki Y."/>
            <person name="Arimoto A."/>
            <person name="Ishii H."/>
            <person name="Satoh N."/>
            <person name="Nishiyama T."/>
            <person name="Hasebe M."/>
            <person name="Maruyama T."/>
            <person name="Minagawa J."/>
            <person name="Obokata J."/>
            <person name="Shigenobu S."/>
        </authorList>
    </citation>
    <scope>NUCLEOTIDE SEQUENCE [LARGE SCALE GENOMIC DNA]</scope>
</reference>
<feature type="compositionally biased region" description="Basic and acidic residues" evidence="1">
    <location>
        <begin position="213"/>
        <end position="230"/>
    </location>
</feature>
<feature type="compositionally biased region" description="Basic and acidic residues" evidence="1">
    <location>
        <begin position="1249"/>
        <end position="1348"/>
    </location>
</feature>
<feature type="compositionally biased region" description="Polar residues" evidence="1">
    <location>
        <begin position="83"/>
        <end position="97"/>
    </location>
</feature>
<feature type="region of interest" description="Disordered" evidence="1">
    <location>
        <begin position="1"/>
        <end position="22"/>
    </location>
</feature>
<feature type="compositionally biased region" description="Basic and acidic residues" evidence="1">
    <location>
        <begin position="482"/>
        <end position="500"/>
    </location>
</feature>
<feature type="compositionally biased region" description="Basic and acidic residues" evidence="1">
    <location>
        <begin position="64"/>
        <end position="76"/>
    </location>
</feature>
<feature type="region of interest" description="Disordered" evidence="1">
    <location>
        <begin position="948"/>
        <end position="967"/>
    </location>
</feature>
<feature type="compositionally biased region" description="Basic and acidic residues" evidence="1">
    <location>
        <begin position="1131"/>
        <end position="1194"/>
    </location>
</feature>
<feature type="compositionally biased region" description="Basic and acidic residues" evidence="1">
    <location>
        <begin position="258"/>
        <end position="269"/>
    </location>
</feature>
<feature type="compositionally biased region" description="Polar residues" evidence="1">
    <location>
        <begin position="908"/>
        <end position="927"/>
    </location>
</feature>
<feature type="compositionally biased region" description="Basic and acidic residues" evidence="1">
    <location>
        <begin position="898"/>
        <end position="907"/>
    </location>
</feature>
<feature type="region of interest" description="Disordered" evidence="1">
    <location>
        <begin position="1110"/>
        <end position="1348"/>
    </location>
</feature>
<feature type="region of interest" description="Disordered" evidence="1">
    <location>
        <begin position="358"/>
        <end position="429"/>
    </location>
</feature>
<feature type="compositionally biased region" description="Polar residues" evidence="1">
    <location>
        <begin position="816"/>
        <end position="829"/>
    </location>
</feature>
<feature type="compositionally biased region" description="Polar residues" evidence="1">
    <location>
        <begin position="186"/>
        <end position="202"/>
    </location>
</feature>
<feature type="compositionally biased region" description="Acidic residues" evidence="1">
    <location>
        <begin position="245"/>
        <end position="257"/>
    </location>
</feature>
<feature type="region of interest" description="Disordered" evidence="1">
    <location>
        <begin position="888"/>
        <end position="931"/>
    </location>
</feature>
<evidence type="ECO:0000313" key="2">
    <source>
        <dbReference type="EMBL" id="GFO36170.1"/>
    </source>
</evidence>
<feature type="compositionally biased region" description="Basic residues" evidence="1">
    <location>
        <begin position="464"/>
        <end position="481"/>
    </location>
</feature>
<feature type="region of interest" description="Disordered" evidence="1">
    <location>
        <begin position="541"/>
        <end position="590"/>
    </location>
</feature>
<feature type="compositionally biased region" description="Basic and acidic residues" evidence="1">
    <location>
        <begin position="1362"/>
        <end position="1449"/>
    </location>
</feature>
<feature type="compositionally biased region" description="Basic and acidic residues" evidence="1">
    <location>
        <begin position="141"/>
        <end position="155"/>
    </location>
</feature>
<accession>A0AAV4CWK3</accession>
<feature type="compositionally biased region" description="Basic and acidic residues" evidence="1">
    <location>
        <begin position="120"/>
        <end position="130"/>
    </location>
</feature>
<sequence length="1459" mass="165009">MGDRIGRNGRLLGKRGPDLDALDDNAKKRLFERSGIKQDDLAEEEREEIMKVLLESDPDFLKEAQRQVCVHPDRQAQPDLWNKPSSQRASGSNQQPALTVEDDSATQPPDQIVLVSDAESDLRSEDHDLQEADVISDGQEDDRTSNKDGKEKKTSQIDPILPELPGNRELNTSIKNVSNRERAENLHQSQNVLDAQNSPNNVEKQDDETQVYDVHKEQFVEDTQRSEDASKPVGDVIVPESPGCDSDDKEEEEEEEDSVLHDSRFEKESVAQTPSLTPSALSDIESKVLLRTLNPLWPALHAENSDLNADCCSQVVKLMFDLYMRRVHREQRRLAQMVAWGVPVEMGPHMDGCLRSKRKCRKAQEPSGPLKNRIFSKLSKNDPSDFCNNEDGRDDDDDFQNASHRFRTAERDESEPCNLNAPRTSRRSARLCTTRLMALEQAEQTPSSDSKESDQDEWNLDQGKRRRKRQGARQRGMKKGPRKSESGHAESHNDLRDLKHNSTNKPGRKLTKQLAQEVNKHVLNDDDDVSVQNQCYDKKTMLHENDEGNPLRTKFQFSSESDQDLNDQKTGISKMRTNPNNRTMGSRNDSCIETKLSRKNLCDETKLSRNDPCGETKLSRNDPYDETKLSRNDPCVETKLSRNDPYDETKLSRDNLCDETKLIRNDPCVAKKLSRNNEEKTQSSSDLDSELHRDGLGQTDEDMLDLSHSLRKSLPQTEGLQRIVRNSNVVTTTADIENVGPVRSIEEKEECVKNTVEVLDEKSSDAEEECSSSENPDVTVVENLNEASDSDVMKSLPSKPSALPEVSDQSSRDSSTELPPWSQSSNSLLDKNGQIFSTQLNRSVRSSHGRARLMLEGSKIHPANETRSYEAVEKDEVANFAFDLTTKQEAQRKRKHAERGLDSDSKRQAQSSNTTDDVSIPSDTSVRTGDMDEVDDVDLVRKTCRQKAGQGRALFSKKQKVNEESTGVLTKAPVAASSLVAKETKTSDQLDEAEEIQRRQTDQQIEDATVSGADAHLHQDSDQDGHREAQNTNQRGERSLLEEFTSEVDEQALSACPICGEQFALILIEAHASTCGEEEPVEEQEEPDHQCSLCGETVPRARLREHQRTCQTLHSHQPGVSGRRVTRSRRDRSSKTKDKPAEQCKDRSSKTKDKPAEQYKDKRCKSKDKPAEQCKDKRCKSKDKPAEQCKDRSSKTKNKPAGICEDRSSNTKDKPAEPFIERSSKTKDKPAEQCIDRSIKTNDNPTDQCIDKRTKIKDKPAEQYIDRSSKTKDKPAERCKDRSSKTKDKPAEQYKDKICKSKDEPAKQCKDRSSKTKEKPEEQCLDRSSKTKDKHTERCKDRGSKTKDKPIEQCIERCSKTKDKPAEHCKERSSKTKDKPAEQCKDRSSKTKDKATKQCIDRSSKTKDKPAEQCKDKSSKAKDKPAEQCIDRSRKTKDKATEQCVDRSSKTKVNQQNNV</sequence>
<dbReference type="Proteomes" id="UP000735302">
    <property type="component" value="Unassembled WGS sequence"/>
</dbReference>
<feature type="region of interest" description="Disordered" evidence="1">
    <location>
        <begin position="1362"/>
        <end position="1459"/>
    </location>
</feature>
<feature type="compositionally biased region" description="Polar residues" evidence="1">
    <location>
        <begin position="568"/>
        <end position="589"/>
    </location>
</feature>
<gene>
    <name evidence="2" type="ORF">PoB_006267500</name>
</gene>
<feature type="region of interest" description="Disordered" evidence="1">
    <location>
        <begin position="980"/>
        <end position="1009"/>
    </location>
</feature>
<feature type="region of interest" description="Disordered" evidence="1">
    <location>
        <begin position="603"/>
        <end position="631"/>
    </location>
</feature>
<organism evidence="2 3">
    <name type="scientific">Plakobranchus ocellatus</name>
    <dbReference type="NCBI Taxonomy" id="259542"/>
    <lineage>
        <taxon>Eukaryota</taxon>
        <taxon>Metazoa</taxon>
        <taxon>Spiralia</taxon>
        <taxon>Lophotrochozoa</taxon>
        <taxon>Mollusca</taxon>
        <taxon>Gastropoda</taxon>
        <taxon>Heterobranchia</taxon>
        <taxon>Euthyneura</taxon>
        <taxon>Panpulmonata</taxon>
        <taxon>Sacoglossa</taxon>
        <taxon>Placobranchoidea</taxon>
        <taxon>Plakobranchidae</taxon>
        <taxon>Plakobranchus</taxon>
    </lineage>
</organism>
<feature type="region of interest" description="Disordered" evidence="1">
    <location>
        <begin position="759"/>
        <end position="829"/>
    </location>
</feature>
<feature type="region of interest" description="Disordered" evidence="1">
    <location>
        <begin position="673"/>
        <end position="699"/>
    </location>
</feature>
<proteinExistence type="predicted"/>
<feature type="compositionally biased region" description="Basic and acidic residues" evidence="1">
    <location>
        <begin position="1204"/>
        <end position="1240"/>
    </location>
</feature>
<keyword evidence="3" id="KW-1185">Reference proteome</keyword>
<comment type="caution">
    <text evidence="2">The sequence shown here is derived from an EMBL/GenBank/DDBJ whole genome shotgun (WGS) entry which is preliminary data.</text>
</comment>
<evidence type="ECO:0000256" key="1">
    <source>
        <dbReference type="SAM" id="MobiDB-lite"/>
    </source>
</evidence>
<feature type="region of interest" description="Disordered" evidence="1">
    <location>
        <begin position="441"/>
        <end position="509"/>
    </location>
</feature>